<name>A0A382T513_9ZZZZ</name>
<organism evidence="1">
    <name type="scientific">marine metagenome</name>
    <dbReference type="NCBI Taxonomy" id="408172"/>
    <lineage>
        <taxon>unclassified sequences</taxon>
        <taxon>metagenomes</taxon>
        <taxon>ecological metagenomes</taxon>
    </lineage>
</organism>
<reference evidence="1" key="1">
    <citation type="submission" date="2018-05" db="EMBL/GenBank/DDBJ databases">
        <authorList>
            <person name="Lanie J.A."/>
            <person name="Ng W.-L."/>
            <person name="Kazmierczak K.M."/>
            <person name="Andrzejewski T.M."/>
            <person name="Davidsen T.M."/>
            <person name="Wayne K.J."/>
            <person name="Tettelin H."/>
            <person name="Glass J.I."/>
            <person name="Rusch D."/>
            <person name="Podicherti R."/>
            <person name="Tsui H.-C.T."/>
            <person name="Winkler M.E."/>
        </authorList>
    </citation>
    <scope>NUCLEOTIDE SEQUENCE</scope>
</reference>
<dbReference type="EMBL" id="UINC01133774">
    <property type="protein sequence ID" value="SVD16902.1"/>
    <property type="molecule type" value="Genomic_DNA"/>
</dbReference>
<proteinExistence type="predicted"/>
<gene>
    <name evidence="1" type="ORF">METZ01_LOCUS369756</name>
</gene>
<protein>
    <submittedName>
        <fullName evidence="1">Uncharacterized protein</fullName>
    </submittedName>
</protein>
<feature type="non-terminal residue" evidence="1">
    <location>
        <position position="226"/>
    </location>
</feature>
<evidence type="ECO:0000313" key="1">
    <source>
        <dbReference type="EMBL" id="SVD16902.1"/>
    </source>
</evidence>
<sequence length="226" mass="25741">MKKLILLTILCFFSNVSFSQEIPDSIKNTAHCEETYINGEWFHTFGKGRCPPGTKKSYSSQRRHNCPSGNVQTSYECANQRLDDVVKAGKAAQDAIVALGQSMAAKMQRESNERMARYLMFVYESFQGVKDEDKYKQQNLTEPQIDVISASYRNEEVLIRNTGFYSDCVIPHFDNSVEKMGGWTILIQKDSPVCKLKAKDKSFYPTYYNQISSNDVAPSSFPYVLQ</sequence>
<accession>A0A382T513</accession>
<dbReference type="AlphaFoldDB" id="A0A382T513"/>